<feature type="transmembrane region" description="Helical" evidence="6">
    <location>
        <begin position="133"/>
        <end position="151"/>
    </location>
</feature>
<evidence type="ECO:0000313" key="8">
    <source>
        <dbReference type="EMBL" id="RYV49828.1"/>
    </source>
</evidence>
<dbReference type="Proteomes" id="UP000293764">
    <property type="component" value="Unassembled WGS sequence"/>
</dbReference>
<dbReference type="OrthoDB" id="9807815at2"/>
<proteinExistence type="inferred from homology"/>
<feature type="domain" description="GtrA/DPMS transmembrane" evidence="7">
    <location>
        <begin position="31"/>
        <end position="156"/>
    </location>
</feature>
<comment type="caution">
    <text evidence="8">The sequence shown here is derived from an EMBL/GenBank/DDBJ whole genome shotgun (WGS) entry which is preliminary data.</text>
</comment>
<dbReference type="InterPro" id="IPR051401">
    <property type="entry name" value="GtrA_CellWall_Glycosyl"/>
</dbReference>
<feature type="transmembrane region" description="Helical" evidence="6">
    <location>
        <begin position="63"/>
        <end position="86"/>
    </location>
</feature>
<dbReference type="EMBL" id="SDWW01000050">
    <property type="protein sequence ID" value="RYV49828.1"/>
    <property type="molecule type" value="Genomic_DNA"/>
</dbReference>
<dbReference type="InterPro" id="IPR007267">
    <property type="entry name" value="GtrA_DPMS_TM"/>
</dbReference>
<dbReference type="PANTHER" id="PTHR38459:SF6">
    <property type="entry name" value="ARABINOGALACTAN BIOSYNTHESIS RECRUITING PROTEIN RV3789"/>
    <property type="match status" value="1"/>
</dbReference>
<sequence length="182" mass="19549">MSTPATGPTPRLLDRTLRVFGARIRLGEIARFWSVGFTAGVIDLSSFNLLRYGPGELLGDSPLTAKVVSVGLSTVVAWLGSRYWTFADRRTDDRRRELVTFTLVNAGGLAVAVSCLAFSHYVLNLTSPVADNISANVIGLILGTIFRYTFYRRVVFVGTPDELLRVAAAAAAMPAVATPAAV</sequence>
<keyword evidence="4 6" id="KW-1133">Transmembrane helix</keyword>
<keyword evidence="5 6" id="KW-0472">Membrane</keyword>
<dbReference type="AlphaFoldDB" id="A0A4Q5MW69"/>
<evidence type="ECO:0000259" key="7">
    <source>
        <dbReference type="Pfam" id="PF04138"/>
    </source>
</evidence>
<gene>
    <name evidence="8" type="ORF">EUA98_16645</name>
</gene>
<dbReference type="Pfam" id="PF04138">
    <property type="entry name" value="GtrA_DPMS_TM"/>
    <property type="match status" value="1"/>
</dbReference>
<comment type="similarity">
    <text evidence="2">Belongs to the GtrA family.</text>
</comment>
<keyword evidence="3 6" id="KW-0812">Transmembrane</keyword>
<evidence type="ECO:0000256" key="3">
    <source>
        <dbReference type="ARBA" id="ARBA00022692"/>
    </source>
</evidence>
<evidence type="ECO:0000256" key="6">
    <source>
        <dbReference type="SAM" id="Phobius"/>
    </source>
</evidence>
<evidence type="ECO:0000256" key="2">
    <source>
        <dbReference type="ARBA" id="ARBA00009399"/>
    </source>
</evidence>
<evidence type="ECO:0000256" key="5">
    <source>
        <dbReference type="ARBA" id="ARBA00023136"/>
    </source>
</evidence>
<evidence type="ECO:0000313" key="9">
    <source>
        <dbReference type="Proteomes" id="UP000293764"/>
    </source>
</evidence>
<name>A0A4Q5MW69_9MICO</name>
<organism evidence="8 9">
    <name type="scientific">Pengzhenrongella frigida</name>
    <dbReference type="NCBI Taxonomy" id="1259133"/>
    <lineage>
        <taxon>Bacteria</taxon>
        <taxon>Bacillati</taxon>
        <taxon>Actinomycetota</taxon>
        <taxon>Actinomycetes</taxon>
        <taxon>Micrococcales</taxon>
        <taxon>Pengzhenrongella</taxon>
    </lineage>
</organism>
<dbReference type="GO" id="GO:0000271">
    <property type="term" value="P:polysaccharide biosynthetic process"/>
    <property type="evidence" value="ECO:0007669"/>
    <property type="project" value="InterPro"/>
</dbReference>
<dbReference type="PANTHER" id="PTHR38459">
    <property type="entry name" value="PROPHAGE BACTOPRENOL-LINKED GLUCOSE TRANSLOCASE HOMOLOG"/>
    <property type="match status" value="1"/>
</dbReference>
<keyword evidence="9" id="KW-1185">Reference proteome</keyword>
<reference evidence="8 9" key="1">
    <citation type="submission" date="2019-01" db="EMBL/GenBank/DDBJ databases">
        <title>Novel species of Cellulomonas.</title>
        <authorList>
            <person name="Liu Q."/>
            <person name="Xin Y.-H."/>
        </authorList>
    </citation>
    <scope>NUCLEOTIDE SEQUENCE [LARGE SCALE GENOMIC DNA]</scope>
    <source>
        <strain evidence="8 9">HLT2-17</strain>
    </source>
</reference>
<dbReference type="RefSeq" id="WP_130103821.1">
    <property type="nucleotide sequence ID" value="NZ_SDWW01000050.1"/>
</dbReference>
<protein>
    <submittedName>
        <fullName evidence="8">GtrA family protein</fullName>
    </submittedName>
</protein>
<feature type="transmembrane region" description="Helical" evidence="6">
    <location>
        <begin position="98"/>
        <end position="121"/>
    </location>
</feature>
<dbReference type="GO" id="GO:0005886">
    <property type="term" value="C:plasma membrane"/>
    <property type="evidence" value="ECO:0007669"/>
    <property type="project" value="TreeGrafter"/>
</dbReference>
<comment type="subcellular location">
    <subcellularLocation>
        <location evidence="1">Membrane</location>
        <topology evidence="1">Multi-pass membrane protein</topology>
    </subcellularLocation>
</comment>
<accession>A0A4Q5MW69</accession>
<evidence type="ECO:0000256" key="4">
    <source>
        <dbReference type="ARBA" id="ARBA00022989"/>
    </source>
</evidence>
<evidence type="ECO:0000256" key="1">
    <source>
        <dbReference type="ARBA" id="ARBA00004141"/>
    </source>
</evidence>